<dbReference type="Pfam" id="PF12511">
    <property type="entry name" value="DUF3716"/>
    <property type="match status" value="1"/>
</dbReference>
<sequence>MTVTPGIHRIGGQELAFFVHNKLGREMLALPERDVRYAPGSMGLHQIHLHRPSYINGLLIQSRGRREMRACTACQGSTGLRPFTECARLPGHFGGEGIFHFMIKLKKSHYVKQASDKLQISLLQILDSDKLRPQSIIRSSNSYLAVVFGTTKIGERAQRKLEKIEFSFERNGILNYFGGSSQSYTRTI</sequence>
<dbReference type="HOGENOM" id="CLU_1442041_0_0_1"/>
<accession>A0A022VXE7</accession>
<evidence type="ECO:0000313" key="1">
    <source>
        <dbReference type="EMBL" id="EZF50755.1"/>
    </source>
</evidence>
<dbReference type="InterPro" id="IPR022190">
    <property type="entry name" value="DUF3716"/>
</dbReference>
<protein>
    <submittedName>
        <fullName evidence="1">Uncharacterized protein</fullName>
    </submittedName>
</protein>
<dbReference type="AlphaFoldDB" id="A0A022VXE7"/>
<organism evidence="1">
    <name type="scientific">Trichophyton rubrum CBS 288.86</name>
    <dbReference type="NCBI Taxonomy" id="1215330"/>
    <lineage>
        <taxon>Eukaryota</taxon>
        <taxon>Fungi</taxon>
        <taxon>Dikarya</taxon>
        <taxon>Ascomycota</taxon>
        <taxon>Pezizomycotina</taxon>
        <taxon>Eurotiomycetes</taxon>
        <taxon>Eurotiomycetidae</taxon>
        <taxon>Onygenales</taxon>
        <taxon>Arthrodermataceae</taxon>
        <taxon>Trichophyton</taxon>
    </lineage>
</organism>
<dbReference type="Proteomes" id="UP000023758">
    <property type="component" value="Unassembled WGS sequence"/>
</dbReference>
<reference evidence="1" key="1">
    <citation type="submission" date="2014-02" db="EMBL/GenBank/DDBJ databases">
        <title>The Genome Sequence of Trichophyton rubrum (morphotype fischeri) CBS 288.86.</title>
        <authorList>
            <consortium name="The Broad Institute Genomics Platform"/>
            <person name="Cuomo C.A."/>
            <person name="White T.C."/>
            <person name="Graser Y."/>
            <person name="Martinez-Rossi N."/>
            <person name="Heitman J."/>
            <person name="Young S.K."/>
            <person name="Zeng Q."/>
            <person name="Gargeya S."/>
            <person name="Abouelleil A."/>
            <person name="Alvarado L."/>
            <person name="Chapman S.B."/>
            <person name="Gainer-Dewar J."/>
            <person name="Goldberg J."/>
            <person name="Griggs A."/>
            <person name="Gujja S."/>
            <person name="Hansen M."/>
            <person name="Howarth C."/>
            <person name="Imamovic A."/>
            <person name="Larimer J."/>
            <person name="Martinez D."/>
            <person name="Murphy C."/>
            <person name="Pearson M.D."/>
            <person name="Persinoti G."/>
            <person name="Poon T."/>
            <person name="Priest M."/>
            <person name="Roberts A.D."/>
            <person name="Saif S."/>
            <person name="Shea T.D."/>
            <person name="Sykes S.N."/>
            <person name="Wortman J."/>
            <person name="Nusbaum C."/>
            <person name="Birren B."/>
        </authorList>
    </citation>
    <scope>NUCLEOTIDE SEQUENCE [LARGE SCALE GENOMIC DNA]</scope>
    <source>
        <strain evidence="1">CBS 288.86</strain>
    </source>
</reference>
<dbReference type="EMBL" id="KK207877">
    <property type="protein sequence ID" value="EZF50755.1"/>
    <property type="molecule type" value="Genomic_DNA"/>
</dbReference>
<name>A0A022VXE7_TRIRU</name>
<gene>
    <name evidence="1" type="ORF">H103_05853</name>
</gene>
<proteinExistence type="predicted"/>